<keyword evidence="4" id="KW-0545">Nucleotide biosynthesis</keyword>
<dbReference type="HAMAP" id="MF_00165">
    <property type="entry name" value="Thymidylate_kinase"/>
    <property type="match status" value="1"/>
</dbReference>
<accession>A0A3B0V9X3</accession>
<dbReference type="PROSITE" id="PS01331">
    <property type="entry name" value="THYMIDYLATE_KINASE"/>
    <property type="match status" value="1"/>
</dbReference>
<protein>
    <recommendedName>
        <fullName evidence="2">dTMP kinase</fullName>
        <ecNumber evidence="2">2.7.4.9</ecNumber>
    </recommendedName>
</protein>
<evidence type="ECO:0000256" key="3">
    <source>
        <dbReference type="ARBA" id="ARBA00022679"/>
    </source>
</evidence>
<dbReference type="GO" id="GO:0006233">
    <property type="term" value="P:dTDP biosynthetic process"/>
    <property type="evidence" value="ECO:0007669"/>
    <property type="project" value="InterPro"/>
</dbReference>
<dbReference type="GO" id="GO:0005524">
    <property type="term" value="F:ATP binding"/>
    <property type="evidence" value="ECO:0007669"/>
    <property type="project" value="UniProtKB-KW"/>
</dbReference>
<evidence type="ECO:0000256" key="2">
    <source>
        <dbReference type="ARBA" id="ARBA00012980"/>
    </source>
</evidence>
<sequence>MSGANRGLLIAFEGIDGTGKSTHLRLLADYLRDQGCTVVETREPTDGPCGRKIRKLYVDRGQCSPEEELELFVRDRRQHVREVIEPGLAAGHIVLTDRYYFSTAAYQGAAGLDPDEVFARNSFAPKPDLVILLTMDPEVSLARIRDLRGEKLNEFEQEEQLCRVAALFDSFRDPCIKRIDAAPVLVHVQEKIRTAVDDLLREKAYRCVSP</sequence>
<dbReference type="GO" id="GO:0004798">
    <property type="term" value="F:dTMP kinase activity"/>
    <property type="evidence" value="ECO:0007669"/>
    <property type="project" value="UniProtKB-EC"/>
</dbReference>
<dbReference type="NCBIfam" id="TIGR00041">
    <property type="entry name" value="DTMP_kinase"/>
    <property type="match status" value="1"/>
</dbReference>
<evidence type="ECO:0000313" key="10">
    <source>
        <dbReference type="EMBL" id="VAW39651.1"/>
    </source>
</evidence>
<name>A0A3B0V9X3_9ZZZZ</name>
<dbReference type="InterPro" id="IPR039430">
    <property type="entry name" value="Thymidylate_kin-like_dom"/>
</dbReference>
<keyword evidence="7" id="KW-0067">ATP-binding</keyword>
<dbReference type="InterPro" id="IPR018094">
    <property type="entry name" value="Thymidylate_kinase"/>
</dbReference>
<evidence type="ECO:0000256" key="6">
    <source>
        <dbReference type="ARBA" id="ARBA00022777"/>
    </source>
</evidence>
<feature type="domain" description="Thymidylate kinase-like" evidence="9">
    <location>
        <begin position="12"/>
        <end position="192"/>
    </location>
</feature>
<dbReference type="GO" id="GO:0006235">
    <property type="term" value="P:dTTP biosynthetic process"/>
    <property type="evidence" value="ECO:0007669"/>
    <property type="project" value="TreeGrafter"/>
</dbReference>
<evidence type="ECO:0000256" key="4">
    <source>
        <dbReference type="ARBA" id="ARBA00022727"/>
    </source>
</evidence>
<evidence type="ECO:0000256" key="5">
    <source>
        <dbReference type="ARBA" id="ARBA00022741"/>
    </source>
</evidence>
<keyword evidence="3 10" id="KW-0808">Transferase</keyword>
<dbReference type="Pfam" id="PF02223">
    <property type="entry name" value="Thymidylate_kin"/>
    <property type="match status" value="1"/>
</dbReference>
<dbReference type="SUPFAM" id="SSF52540">
    <property type="entry name" value="P-loop containing nucleoside triphosphate hydrolases"/>
    <property type="match status" value="1"/>
</dbReference>
<dbReference type="PANTHER" id="PTHR10344">
    <property type="entry name" value="THYMIDYLATE KINASE"/>
    <property type="match status" value="1"/>
</dbReference>
<evidence type="ECO:0000256" key="8">
    <source>
        <dbReference type="ARBA" id="ARBA00048743"/>
    </source>
</evidence>
<dbReference type="CDD" id="cd01672">
    <property type="entry name" value="TMPK"/>
    <property type="match status" value="1"/>
</dbReference>
<dbReference type="InterPro" id="IPR027417">
    <property type="entry name" value="P-loop_NTPase"/>
</dbReference>
<dbReference type="EC" id="2.7.4.9" evidence="2"/>
<organism evidence="10">
    <name type="scientific">hydrothermal vent metagenome</name>
    <dbReference type="NCBI Taxonomy" id="652676"/>
    <lineage>
        <taxon>unclassified sequences</taxon>
        <taxon>metagenomes</taxon>
        <taxon>ecological metagenomes</taxon>
    </lineage>
</organism>
<comment type="similarity">
    <text evidence="1">Belongs to the thymidylate kinase family.</text>
</comment>
<proteinExistence type="inferred from homology"/>
<dbReference type="PANTHER" id="PTHR10344:SF4">
    <property type="entry name" value="UMP-CMP KINASE 2, MITOCHONDRIAL"/>
    <property type="match status" value="1"/>
</dbReference>
<dbReference type="GO" id="GO:0005829">
    <property type="term" value="C:cytosol"/>
    <property type="evidence" value="ECO:0007669"/>
    <property type="project" value="TreeGrafter"/>
</dbReference>
<dbReference type="InterPro" id="IPR018095">
    <property type="entry name" value="Thymidylate_kin_CS"/>
</dbReference>
<dbReference type="AlphaFoldDB" id="A0A3B0V9X3"/>
<dbReference type="GO" id="GO:0006227">
    <property type="term" value="P:dUDP biosynthetic process"/>
    <property type="evidence" value="ECO:0007669"/>
    <property type="project" value="TreeGrafter"/>
</dbReference>
<keyword evidence="5" id="KW-0547">Nucleotide-binding</keyword>
<comment type="catalytic activity">
    <reaction evidence="8">
        <text>dTMP + ATP = dTDP + ADP</text>
        <dbReference type="Rhea" id="RHEA:13517"/>
        <dbReference type="ChEBI" id="CHEBI:30616"/>
        <dbReference type="ChEBI" id="CHEBI:58369"/>
        <dbReference type="ChEBI" id="CHEBI:63528"/>
        <dbReference type="ChEBI" id="CHEBI:456216"/>
        <dbReference type="EC" id="2.7.4.9"/>
    </reaction>
</comment>
<reference evidence="10" key="1">
    <citation type="submission" date="2018-06" db="EMBL/GenBank/DDBJ databases">
        <authorList>
            <person name="Zhirakovskaya E."/>
        </authorList>
    </citation>
    <scope>NUCLEOTIDE SEQUENCE</scope>
</reference>
<evidence type="ECO:0000256" key="7">
    <source>
        <dbReference type="ARBA" id="ARBA00022840"/>
    </source>
</evidence>
<evidence type="ECO:0000256" key="1">
    <source>
        <dbReference type="ARBA" id="ARBA00009776"/>
    </source>
</evidence>
<dbReference type="Gene3D" id="3.40.50.300">
    <property type="entry name" value="P-loop containing nucleotide triphosphate hydrolases"/>
    <property type="match status" value="1"/>
</dbReference>
<keyword evidence="6 10" id="KW-0418">Kinase</keyword>
<gene>
    <name evidence="10" type="ORF">MNBD_DELTA04-378</name>
</gene>
<evidence type="ECO:0000259" key="9">
    <source>
        <dbReference type="Pfam" id="PF02223"/>
    </source>
</evidence>
<dbReference type="EMBL" id="UOEY01000082">
    <property type="protein sequence ID" value="VAW39651.1"/>
    <property type="molecule type" value="Genomic_DNA"/>
</dbReference>